<evidence type="ECO:0000259" key="9">
    <source>
        <dbReference type="Pfam" id="PF18916"/>
    </source>
</evidence>
<evidence type="ECO:0000256" key="2">
    <source>
        <dbReference type="ARBA" id="ARBA00004829"/>
    </source>
</evidence>
<dbReference type="GO" id="GO:0016117">
    <property type="term" value="P:carotenoid biosynthetic process"/>
    <property type="evidence" value="ECO:0007669"/>
    <property type="project" value="UniProtKB-KW"/>
</dbReference>
<evidence type="ECO:0000256" key="6">
    <source>
        <dbReference type="ARBA" id="ARBA00023136"/>
    </source>
</evidence>
<dbReference type="RefSeq" id="WP_110335706.1">
    <property type="nucleotide sequence ID" value="NZ_MASU01000005.1"/>
</dbReference>
<proteinExistence type="predicted"/>
<evidence type="ECO:0000256" key="4">
    <source>
        <dbReference type="ARBA" id="ARBA00022746"/>
    </source>
</evidence>
<dbReference type="OrthoDB" id="5195186at2"/>
<name>A0A318LMV6_9PSEU</name>
<keyword evidence="4" id="KW-0125">Carotenoid biosynthesis</keyword>
<evidence type="ECO:0000256" key="8">
    <source>
        <dbReference type="SAM" id="Phobius"/>
    </source>
</evidence>
<dbReference type="GO" id="GO:0016872">
    <property type="term" value="F:intramolecular lyase activity"/>
    <property type="evidence" value="ECO:0007669"/>
    <property type="project" value="InterPro"/>
</dbReference>
<feature type="transmembrane region" description="Helical" evidence="8">
    <location>
        <begin position="83"/>
        <end position="103"/>
    </location>
</feature>
<comment type="caution">
    <text evidence="10">The sequence shown here is derived from an EMBL/GenBank/DDBJ whole genome shotgun (WGS) entry which is preliminary data.</text>
</comment>
<dbReference type="InterPro" id="IPR017825">
    <property type="entry name" value="Lycopene_cyclase_dom"/>
</dbReference>
<evidence type="ECO:0000313" key="11">
    <source>
        <dbReference type="Proteomes" id="UP000247892"/>
    </source>
</evidence>
<reference evidence="10 11" key="1">
    <citation type="submission" date="2016-07" db="EMBL/GenBank/DDBJ databases">
        <title>Draft genome sequence of Prauserella sp. YIM 121212, isolated from alkaline soil.</title>
        <authorList>
            <person name="Ruckert C."/>
            <person name="Albersmeier A."/>
            <person name="Jiang C.-L."/>
            <person name="Jiang Y."/>
            <person name="Kalinowski J."/>
            <person name="Schneider O."/>
            <person name="Winkler A."/>
            <person name="Zotchev S.B."/>
        </authorList>
    </citation>
    <scope>NUCLEOTIDE SEQUENCE [LARGE SCALE GENOMIC DNA]</scope>
    <source>
        <strain evidence="10 11">YIM 121212</strain>
    </source>
</reference>
<evidence type="ECO:0000313" key="10">
    <source>
        <dbReference type="EMBL" id="PXY35701.1"/>
    </source>
</evidence>
<protein>
    <submittedName>
        <fullName evidence="10">Lycopene cyclase</fullName>
    </submittedName>
</protein>
<feature type="transmembrane region" description="Helical" evidence="8">
    <location>
        <begin position="6"/>
        <end position="28"/>
    </location>
</feature>
<evidence type="ECO:0000256" key="7">
    <source>
        <dbReference type="ARBA" id="ARBA00023235"/>
    </source>
</evidence>
<keyword evidence="6 8" id="KW-0472">Membrane</keyword>
<keyword evidence="7" id="KW-0413">Isomerase</keyword>
<evidence type="ECO:0000256" key="3">
    <source>
        <dbReference type="ARBA" id="ARBA00022692"/>
    </source>
</evidence>
<dbReference type="NCBIfam" id="TIGR03462">
    <property type="entry name" value="CarR_dom_SF"/>
    <property type="match status" value="1"/>
</dbReference>
<evidence type="ECO:0000256" key="1">
    <source>
        <dbReference type="ARBA" id="ARBA00004141"/>
    </source>
</evidence>
<keyword evidence="5 8" id="KW-1133">Transmembrane helix</keyword>
<gene>
    <name evidence="10" type="ORF">BA062_09395</name>
</gene>
<dbReference type="GO" id="GO:0045436">
    <property type="term" value="F:lycopene beta cyclase activity"/>
    <property type="evidence" value="ECO:0007669"/>
    <property type="project" value="UniProtKB-ARBA"/>
</dbReference>
<organism evidence="10 11">
    <name type="scientific">Prauserella flavalba</name>
    <dbReference type="NCBI Taxonomy" id="1477506"/>
    <lineage>
        <taxon>Bacteria</taxon>
        <taxon>Bacillati</taxon>
        <taxon>Actinomycetota</taxon>
        <taxon>Actinomycetes</taxon>
        <taxon>Pseudonocardiales</taxon>
        <taxon>Pseudonocardiaceae</taxon>
        <taxon>Prauserella</taxon>
    </lineage>
</organism>
<accession>A0A318LMV6</accession>
<comment type="pathway">
    <text evidence="2">Carotenoid biosynthesis.</text>
</comment>
<dbReference type="Pfam" id="PF18916">
    <property type="entry name" value="Lycopene_cyc"/>
    <property type="match status" value="1"/>
</dbReference>
<dbReference type="GO" id="GO:0016020">
    <property type="term" value="C:membrane"/>
    <property type="evidence" value="ECO:0007669"/>
    <property type="project" value="UniProtKB-SubCell"/>
</dbReference>
<dbReference type="AlphaFoldDB" id="A0A318LMV6"/>
<comment type="subcellular location">
    <subcellularLocation>
        <location evidence="1">Membrane</location>
        <topology evidence="1">Multi-pass membrane protein</topology>
    </subcellularLocation>
</comment>
<keyword evidence="3 8" id="KW-0812">Transmembrane</keyword>
<sequence length="111" mass="12110">MEPTDHLHYLLVLAACLAVTLPLEFLGAGVYRRPRRLVRAVLPAAALFAGWDLAAIAGGVWHIDPRYTLGVYVLPGMPLEELLFFVVIPLCGLLTFEAVRATLGGRTEVRA</sequence>
<dbReference type="EMBL" id="MASU01000005">
    <property type="protein sequence ID" value="PXY35701.1"/>
    <property type="molecule type" value="Genomic_DNA"/>
</dbReference>
<evidence type="ECO:0000256" key="5">
    <source>
        <dbReference type="ARBA" id="ARBA00022989"/>
    </source>
</evidence>
<feature type="domain" description="Lycopene cyclase" evidence="9">
    <location>
        <begin position="9"/>
        <end position="97"/>
    </location>
</feature>
<feature type="transmembrane region" description="Helical" evidence="8">
    <location>
        <begin position="40"/>
        <end position="63"/>
    </location>
</feature>
<keyword evidence="11" id="KW-1185">Reference proteome</keyword>
<dbReference type="Proteomes" id="UP000247892">
    <property type="component" value="Unassembled WGS sequence"/>
</dbReference>